<dbReference type="InterPro" id="IPR001387">
    <property type="entry name" value="Cro/C1-type_HTH"/>
</dbReference>
<dbReference type="RefSeq" id="WP_117356196.1">
    <property type="nucleotide sequence ID" value="NZ_QURH01000087.1"/>
</dbReference>
<sequence length="686" mass="75511">MSDGTEEFGTWLARQLRRKGVSQADLAVEVGVSRAAVSAWVSGRATPRIDKMQSIEAFLGLEAGSTISQVDAPDRPDDLVWYPRPAHADGGRELGNAAIFAFEPDLSVLAREATQNSIDERVNQDEPVRVRYLVHEISGERLERFLEAIRWKEISPHLEAAAKSDQKVGRVLRDGLGALRDKGSLLLLRIDDYNAAGLTGDEYADGRFAAVVRRQLDSHKSGVSAGSYGLGKATLWANSGLGLVLINSTLSEPFGGRSERRLVGRLDLPWHRTSAGEWAGPAWLGVRDPERRSVRSWWADQQITEDLFLTRSSRAPGTSFLVVGVQESTSDLEEMQRRLVEALGRNFWAAMIAPAGERPALEASVLSLRNDQVVVPEERVDPYAMEPSRSRALSAYYNGETVSEPTNTKDVVRTKVPLRVPRLKQDRQGQEAIHEAVLLITDADETDERANRLVAMRGSRMVVVDRKVPDLPLGAPRFQAVLLAGKAADTSVEAEGAERFLRTAEPPDHNDWRRTDDLTATYARGAISRITEFGQAVNAEIRRVLRRPTVGPSEEGPPELRELLSLTPPPQPRSPGFPVVDALTGAITEDGAWRVQVTVKLPQRDDPWVLAPVLRFVTRSGPRPEATWARLIGDSGCEVVDDDRLSFSPGTRRATFTGLTDAASHPVAARMAAVEVDLRRVKETTE</sequence>
<feature type="region of interest" description="Disordered" evidence="1">
    <location>
        <begin position="548"/>
        <end position="574"/>
    </location>
</feature>
<accession>A0A372JS59</accession>
<evidence type="ECO:0000259" key="2">
    <source>
        <dbReference type="PROSITE" id="PS50943"/>
    </source>
</evidence>
<proteinExistence type="predicted"/>
<dbReference type="AlphaFoldDB" id="A0A372JS59"/>
<feature type="domain" description="HTH cro/C1-type" evidence="2">
    <location>
        <begin position="12"/>
        <end position="66"/>
    </location>
</feature>
<dbReference type="OrthoDB" id="4273543at2"/>
<dbReference type="InterPro" id="IPR010982">
    <property type="entry name" value="Lambda_DNA-bd_dom_sf"/>
</dbReference>
<dbReference type="EMBL" id="QURH01000087">
    <property type="protein sequence ID" value="RFU42875.1"/>
    <property type="molecule type" value="Genomic_DNA"/>
</dbReference>
<evidence type="ECO:0000313" key="4">
    <source>
        <dbReference type="Proteomes" id="UP000261811"/>
    </source>
</evidence>
<organism evidence="3 4">
    <name type="scientific">Actinomadura logoneensis</name>
    <dbReference type="NCBI Taxonomy" id="2293572"/>
    <lineage>
        <taxon>Bacteria</taxon>
        <taxon>Bacillati</taxon>
        <taxon>Actinomycetota</taxon>
        <taxon>Actinomycetes</taxon>
        <taxon>Streptosporangiales</taxon>
        <taxon>Thermomonosporaceae</taxon>
        <taxon>Actinomadura</taxon>
    </lineage>
</organism>
<keyword evidence="4" id="KW-1185">Reference proteome</keyword>
<comment type="caution">
    <text evidence="3">The sequence shown here is derived from an EMBL/GenBank/DDBJ whole genome shotgun (WGS) entry which is preliminary data.</text>
</comment>
<dbReference type="Pfam" id="PF01381">
    <property type="entry name" value="HTH_3"/>
    <property type="match status" value="1"/>
</dbReference>
<dbReference type="Gene3D" id="1.10.260.40">
    <property type="entry name" value="lambda repressor-like DNA-binding domains"/>
    <property type="match status" value="1"/>
</dbReference>
<reference evidence="3 4" key="1">
    <citation type="submission" date="2018-08" db="EMBL/GenBank/DDBJ databases">
        <title>Actinomadura jelena sp. nov., a novel Actinomycete isolated from soil in Chad.</title>
        <authorList>
            <person name="Shi L."/>
        </authorList>
    </citation>
    <scope>NUCLEOTIDE SEQUENCE [LARGE SCALE GENOMIC DNA]</scope>
    <source>
        <strain evidence="3 4">NEAU-G17</strain>
    </source>
</reference>
<protein>
    <submittedName>
        <fullName evidence="3">XRE family transcriptional regulator</fullName>
    </submittedName>
</protein>
<dbReference type="SMART" id="SM00530">
    <property type="entry name" value="HTH_XRE"/>
    <property type="match status" value="1"/>
</dbReference>
<dbReference type="SUPFAM" id="SSF47413">
    <property type="entry name" value="lambda repressor-like DNA-binding domains"/>
    <property type="match status" value="1"/>
</dbReference>
<dbReference type="Proteomes" id="UP000261811">
    <property type="component" value="Unassembled WGS sequence"/>
</dbReference>
<evidence type="ECO:0000256" key="1">
    <source>
        <dbReference type="SAM" id="MobiDB-lite"/>
    </source>
</evidence>
<gene>
    <name evidence="3" type="ORF">DZF91_04300</name>
</gene>
<dbReference type="CDD" id="cd00093">
    <property type="entry name" value="HTH_XRE"/>
    <property type="match status" value="1"/>
</dbReference>
<name>A0A372JS59_9ACTN</name>
<evidence type="ECO:0000313" key="3">
    <source>
        <dbReference type="EMBL" id="RFU42875.1"/>
    </source>
</evidence>
<dbReference type="GO" id="GO:0003677">
    <property type="term" value="F:DNA binding"/>
    <property type="evidence" value="ECO:0007669"/>
    <property type="project" value="InterPro"/>
</dbReference>
<dbReference type="PROSITE" id="PS50943">
    <property type="entry name" value="HTH_CROC1"/>
    <property type="match status" value="1"/>
</dbReference>